<name>A0A6A5ABP1_APHAT</name>
<keyword evidence="3" id="KW-0548">Nucleotidyltransferase</keyword>
<dbReference type="SUPFAM" id="SSF56672">
    <property type="entry name" value="DNA/RNA polymerases"/>
    <property type="match status" value="1"/>
</dbReference>
<keyword evidence="2" id="KW-0808">Transferase</keyword>
<dbReference type="EMBL" id="VJMI01013955">
    <property type="protein sequence ID" value="KAF0746463.1"/>
    <property type="molecule type" value="Genomic_DNA"/>
</dbReference>
<evidence type="ECO:0000313" key="10">
    <source>
        <dbReference type="EMBL" id="KAF0746463.1"/>
    </source>
</evidence>
<feature type="domain" description="Reverse transcriptase RNase H-like" evidence="9">
    <location>
        <begin position="198"/>
        <end position="316"/>
    </location>
</feature>
<evidence type="ECO:0000313" key="11">
    <source>
        <dbReference type="Proteomes" id="UP000469452"/>
    </source>
</evidence>
<sequence length="377" mass="43986">MLVFRVMRPTRVVQGFFDSALFFESTMTEFLRTLLYKSSTRAVVIDYILVWTNTLEEYLAVLEELFAICVRHRLRLNPRKSTLLCKEIKWLCRIIDGHGVRQDPERLSSLCKIPCPTTAGQLQQIICAVNWIRDSLIDFAQDVDPLQKKLTDALAGKRRQKRTAASIEIELSHDERASWDKVKELMVAAVQLHHPDERATMCLFTDASQEGWSIMVTQIQAFDEAKPIHEQQHEMLVSQSGMFDKTPRNWSVIEKEGCPIARACDSLKYLLLRPLGFRMYCDHKNLIHVCLFSHDKEVKAHTREKLLRWADLIGQYRYVIEQIDGMNNLWADLFSCWEQPAPLKAHVLRLHSAMFPIFDTVVWTRQKRQNHVHQLKQ</sequence>
<dbReference type="Pfam" id="PF17917">
    <property type="entry name" value="RT_RNaseH"/>
    <property type="match status" value="1"/>
</dbReference>
<dbReference type="PANTHER" id="PTHR33064:SF37">
    <property type="entry name" value="RIBONUCLEASE H"/>
    <property type="match status" value="1"/>
</dbReference>
<keyword evidence="7" id="KW-0378">Hydrolase</keyword>
<evidence type="ECO:0000256" key="8">
    <source>
        <dbReference type="ARBA" id="ARBA00022918"/>
    </source>
</evidence>
<evidence type="ECO:0000256" key="2">
    <source>
        <dbReference type="ARBA" id="ARBA00022679"/>
    </source>
</evidence>
<keyword evidence="1" id="KW-0645">Protease</keyword>
<accession>A0A6A5ABP1</accession>
<reference evidence="10 11" key="1">
    <citation type="submission" date="2019-06" db="EMBL/GenBank/DDBJ databases">
        <title>Genomics analysis of Aphanomyces spp. identifies a new class of oomycete effector associated with host adaptation.</title>
        <authorList>
            <person name="Gaulin E."/>
        </authorList>
    </citation>
    <scope>NUCLEOTIDE SEQUENCE [LARGE SCALE GENOMIC DNA]</scope>
    <source>
        <strain evidence="10 11">E</strain>
    </source>
</reference>
<evidence type="ECO:0000256" key="3">
    <source>
        <dbReference type="ARBA" id="ARBA00022695"/>
    </source>
</evidence>
<evidence type="ECO:0000256" key="1">
    <source>
        <dbReference type="ARBA" id="ARBA00022670"/>
    </source>
</evidence>
<evidence type="ECO:0000256" key="6">
    <source>
        <dbReference type="ARBA" id="ARBA00022759"/>
    </source>
</evidence>
<dbReference type="Proteomes" id="UP000469452">
    <property type="component" value="Unassembled WGS sequence"/>
</dbReference>
<dbReference type="GO" id="GO:0004190">
    <property type="term" value="F:aspartic-type endopeptidase activity"/>
    <property type="evidence" value="ECO:0007669"/>
    <property type="project" value="UniProtKB-KW"/>
</dbReference>
<dbReference type="InterPro" id="IPR043128">
    <property type="entry name" value="Rev_trsase/Diguanyl_cyclase"/>
</dbReference>
<keyword evidence="6" id="KW-0255">Endonuclease</keyword>
<comment type="caution">
    <text evidence="10">The sequence shown here is derived from an EMBL/GenBank/DDBJ whole genome shotgun (WGS) entry which is preliminary data.</text>
</comment>
<evidence type="ECO:0000256" key="4">
    <source>
        <dbReference type="ARBA" id="ARBA00022722"/>
    </source>
</evidence>
<dbReference type="AlphaFoldDB" id="A0A6A5ABP1"/>
<dbReference type="InterPro" id="IPR051320">
    <property type="entry name" value="Viral_Replic_Matur_Polypro"/>
</dbReference>
<dbReference type="VEuPathDB" id="FungiDB:H257_06962"/>
<evidence type="ECO:0000256" key="7">
    <source>
        <dbReference type="ARBA" id="ARBA00022801"/>
    </source>
</evidence>
<keyword evidence="4" id="KW-0540">Nuclease</keyword>
<dbReference type="GO" id="GO:0003964">
    <property type="term" value="F:RNA-directed DNA polymerase activity"/>
    <property type="evidence" value="ECO:0007669"/>
    <property type="project" value="UniProtKB-KW"/>
</dbReference>
<dbReference type="GO" id="GO:0006508">
    <property type="term" value="P:proteolysis"/>
    <property type="evidence" value="ECO:0007669"/>
    <property type="project" value="UniProtKB-KW"/>
</dbReference>
<dbReference type="GO" id="GO:0004519">
    <property type="term" value="F:endonuclease activity"/>
    <property type="evidence" value="ECO:0007669"/>
    <property type="project" value="UniProtKB-KW"/>
</dbReference>
<dbReference type="InterPro" id="IPR043502">
    <property type="entry name" value="DNA/RNA_pol_sf"/>
</dbReference>
<organism evidence="10 11">
    <name type="scientific">Aphanomyces astaci</name>
    <name type="common">Crayfish plague agent</name>
    <dbReference type="NCBI Taxonomy" id="112090"/>
    <lineage>
        <taxon>Eukaryota</taxon>
        <taxon>Sar</taxon>
        <taxon>Stramenopiles</taxon>
        <taxon>Oomycota</taxon>
        <taxon>Saprolegniomycetes</taxon>
        <taxon>Saprolegniales</taxon>
        <taxon>Verrucalvaceae</taxon>
        <taxon>Aphanomyces</taxon>
    </lineage>
</organism>
<evidence type="ECO:0000259" key="9">
    <source>
        <dbReference type="Pfam" id="PF17917"/>
    </source>
</evidence>
<dbReference type="Gene3D" id="3.30.70.270">
    <property type="match status" value="2"/>
</dbReference>
<keyword evidence="8" id="KW-0695">RNA-directed DNA polymerase</keyword>
<dbReference type="InterPro" id="IPR041373">
    <property type="entry name" value="RT_RNaseH"/>
</dbReference>
<proteinExistence type="predicted"/>
<gene>
    <name evidence="10" type="ORF">AaE_008115</name>
</gene>
<evidence type="ECO:0000256" key="5">
    <source>
        <dbReference type="ARBA" id="ARBA00022750"/>
    </source>
</evidence>
<protein>
    <recommendedName>
        <fullName evidence="9">Reverse transcriptase RNase H-like domain-containing protein</fullName>
    </recommendedName>
</protein>
<dbReference type="PANTHER" id="PTHR33064">
    <property type="entry name" value="POL PROTEIN"/>
    <property type="match status" value="1"/>
</dbReference>
<keyword evidence="5" id="KW-0064">Aspartyl protease</keyword>